<keyword evidence="3" id="KW-1185">Reference proteome</keyword>
<dbReference type="Proteomes" id="UP000054321">
    <property type="component" value="Unassembled WGS sequence"/>
</dbReference>
<protein>
    <recommendedName>
        <fullName evidence="1">Mannosidase Ig/CBM-like domain-containing protein</fullName>
    </recommendedName>
</protein>
<proteinExistence type="predicted"/>
<organism evidence="2 3">
    <name type="scientific">Oidiodendron maius (strain Zn)</name>
    <dbReference type="NCBI Taxonomy" id="913774"/>
    <lineage>
        <taxon>Eukaryota</taxon>
        <taxon>Fungi</taxon>
        <taxon>Dikarya</taxon>
        <taxon>Ascomycota</taxon>
        <taxon>Pezizomycotina</taxon>
        <taxon>Leotiomycetes</taxon>
        <taxon>Leotiomycetes incertae sedis</taxon>
        <taxon>Myxotrichaceae</taxon>
        <taxon>Oidiodendron</taxon>
    </lineage>
</organism>
<dbReference type="STRING" id="913774.A0A0C3CQ55"/>
<dbReference type="Gene3D" id="2.60.40.10">
    <property type="entry name" value="Immunoglobulins"/>
    <property type="match status" value="1"/>
</dbReference>
<dbReference type="HOGENOM" id="CLU_2223996_0_0_1"/>
<sequence length="106" mass="11953">MVHHVAKDVYEPVTIATQFDQTTGDLEVWAVSDLWESVSGHATITWYDWTRKVLLISKSNVNVGAVNATRAFERNVRGFGLNLSNVIAECAQLRLNEQHPTQRQCV</sequence>
<evidence type="ECO:0000259" key="1">
    <source>
        <dbReference type="Pfam" id="PF17786"/>
    </source>
</evidence>
<evidence type="ECO:0000313" key="3">
    <source>
        <dbReference type="Proteomes" id="UP000054321"/>
    </source>
</evidence>
<dbReference type="AlphaFoldDB" id="A0A0C3CQ55"/>
<accession>A0A0C3CQ55</accession>
<dbReference type="EMBL" id="KN832876">
    <property type="protein sequence ID" value="KIN01169.1"/>
    <property type="molecule type" value="Genomic_DNA"/>
</dbReference>
<reference evidence="2 3" key="1">
    <citation type="submission" date="2014-04" db="EMBL/GenBank/DDBJ databases">
        <authorList>
            <consortium name="DOE Joint Genome Institute"/>
            <person name="Kuo A."/>
            <person name="Martino E."/>
            <person name="Perotto S."/>
            <person name="Kohler A."/>
            <person name="Nagy L.G."/>
            <person name="Floudas D."/>
            <person name="Copeland A."/>
            <person name="Barry K.W."/>
            <person name="Cichocki N."/>
            <person name="Veneault-Fourrey C."/>
            <person name="LaButti K."/>
            <person name="Lindquist E.A."/>
            <person name="Lipzen A."/>
            <person name="Lundell T."/>
            <person name="Morin E."/>
            <person name="Murat C."/>
            <person name="Sun H."/>
            <person name="Tunlid A."/>
            <person name="Henrissat B."/>
            <person name="Grigoriev I.V."/>
            <person name="Hibbett D.S."/>
            <person name="Martin F."/>
            <person name="Nordberg H.P."/>
            <person name="Cantor M.N."/>
            <person name="Hua S.X."/>
        </authorList>
    </citation>
    <scope>NUCLEOTIDE SEQUENCE [LARGE SCALE GENOMIC DNA]</scope>
    <source>
        <strain evidence="2 3">Zn</strain>
    </source>
</reference>
<dbReference type="Pfam" id="PF17786">
    <property type="entry name" value="Mannosidase_ig"/>
    <property type="match status" value="1"/>
</dbReference>
<dbReference type="InParanoid" id="A0A0C3CQ55"/>
<evidence type="ECO:0000313" key="2">
    <source>
        <dbReference type="EMBL" id="KIN01169.1"/>
    </source>
</evidence>
<name>A0A0C3CQ55_OIDMZ</name>
<feature type="domain" description="Mannosidase Ig/CBM-like" evidence="1">
    <location>
        <begin position="25"/>
        <end position="81"/>
    </location>
</feature>
<gene>
    <name evidence="2" type="ORF">OIDMADRAFT_54305</name>
</gene>
<dbReference type="InterPro" id="IPR041447">
    <property type="entry name" value="Mannosidase_ig"/>
</dbReference>
<dbReference type="InterPro" id="IPR036156">
    <property type="entry name" value="Beta-gal/glucu_dom_sf"/>
</dbReference>
<reference evidence="3" key="2">
    <citation type="submission" date="2015-01" db="EMBL/GenBank/DDBJ databases">
        <title>Evolutionary Origins and Diversification of the Mycorrhizal Mutualists.</title>
        <authorList>
            <consortium name="DOE Joint Genome Institute"/>
            <consortium name="Mycorrhizal Genomics Consortium"/>
            <person name="Kohler A."/>
            <person name="Kuo A."/>
            <person name="Nagy L.G."/>
            <person name="Floudas D."/>
            <person name="Copeland A."/>
            <person name="Barry K.W."/>
            <person name="Cichocki N."/>
            <person name="Veneault-Fourrey C."/>
            <person name="LaButti K."/>
            <person name="Lindquist E.A."/>
            <person name="Lipzen A."/>
            <person name="Lundell T."/>
            <person name="Morin E."/>
            <person name="Murat C."/>
            <person name="Riley R."/>
            <person name="Ohm R."/>
            <person name="Sun H."/>
            <person name="Tunlid A."/>
            <person name="Henrissat B."/>
            <person name="Grigoriev I.V."/>
            <person name="Hibbett D.S."/>
            <person name="Martin F."/>
        </authorList>
    </citation>
    <scope>NUCLEOTIDE SEQUENCE [LARGE SCALE GENOMIC DNA]</scope>
    <source>
        <strain evidence="3">Zn</strain>
    </source>
</reference>
<dbReference type="InterPro" id="IPR013783">
    <property type="entry name" value="Ig-like_fold"/>
</dbReference>
<dbReference type="SUPFAM" id="SSF49303">
    <property type="entry name" value="beta-Galactosidase/glucuronidase domain"/>
    <property type="match status" value="1"/>
</dbReference>